<dbReference type="InterPro" id="IPR018580">
    <property type="entry name" value="Uncharacterised_YfhO"/>
</dbReference>
<keyword evidence="1" id="KW-1133">Transmembrane helix</keyword>
<organism evidence="3 4">
    <name type="scientific">Tautonia sociabilis</name>
    <dbReference type="NCBI Taxonomy" id="2080755"/>
    <lineage>
        <taxon>Bacteria</taxon>
        <taxon>Pseudomonadati</taxon>
        <taxon>Planctomycetota</taxon>
        <taxon>Planctomycetia</taxon>
        <taxon>Isosphaerales</taxon>
        <taxon>Isosphaeraceae</taxon>
        <taxon>Tautonia</taxon>
    </lineage>
</organism>
<feature type="transmembrane region" description="Helical" evidence="1">
    <location>
        <begin position="93"/>
        <end position="113"/>
    </location>
</feature>
<feature type="transmembrane region" description="Helical" evidence="1">
    <location>
        <begin position="133"/>
        <end position="155"/>
    </location>
</feature>
<evidence type="ECO:0008006" key="5">
    <source>
        <dbReference type="Google" id="ProtNLM"/>
    </source>
</evidence>
<reference evidence="3 4" key="2">
    <citation type="submission" date="2019-01" db="EMBL/GenBank/DDBJ databases">
        <title>Tautonia sociabilis, a novel thermotolerant planctomycete of Isosphaeraceae family, isolated from a 4000 m deep subterranean habitat.</title>
        <authorList>
            <person name="Kovaleva O.L."/>
            <person name="Elcheninov A.G."/>
            <person name="Van Heerden E."/>
            <person name="Toshchakov S.V."/>
            <person name="Novikov A."/>
            <person name="Bonch-Osmolovskaya E.A."/>
            <person name="Kublanov I.V."/>
        </authorList>
    </citation>
    <scope>NUCLEOTIDE SEQUENCE [LARGE SCALE GENOMIC DNA]</scope>
    <source>
        <strain evidence="3 4">GM2012</strain>
    </source>
</reference>
<evidence type="ECO:0000313" key="4">
    <source>
        <dbReference type="Proteomes" id="UP000280296"/>
    </source>
</evidence>
<feature type="transmembrane region" description="Helical" evidence="1">
    <location>
        <begin position="484"/>
        <end position="504"/>
    </location>
</feature>
<feature type="transmembrane region" description="Helical" evidence="1">
    <location>
        <begin position="567"/>
        <end position="585"/>
    </location>
</feature>
<protein>
    <recommendedName>
        <fullName evidence="5">YfhO family protein</fullName>
    </recommendedName>
</protein>
<keyword evidence="1" id="KW-0812">Transmembrane</keyword>
<feature type="transmembrane region" description="Helical" evidence="1">
    <location>
        <begin position="264"/>
        <end position="284"/>
    </location>
</feature>
<dbReference type="AlphaFoldDB" id="A0A432MM23"/>
<feature type="chain" id="PRO_5019509616" description="YfhO family protein" evidence="2">
    <location>
        <begin position="23"/>
        <end position="989"/>
    </location>
</feature>
<comment type="caution">
    <text evidence="3">The sequence shown here is derived from an EMBL/GenBank/DDBJ whole genome shotgun (WGS) entry which is preliminary data.</text>
</comment>
<proteinExistence type="predicted"/>
<sequence length="989" mass="106600">MPLLGLACLAALCLVCFGDAMFRGGQFAYRDAGHFYYPLNKVVQDEWAAGRVPLWNPWENGGMPLLGQATSAALYPGKLLFVGVPYEWGARIYIIAHVLLAVGAMFALMRHWGVSRAGAALSSLGFGFGVPVLFQYCNIIFLVGAAWMPLGLLAADRLVRLRRRRAVVELAAVLAMQTLGGDPQATYVTGLIAAGYAMAIAGGRRPGGEDRPRRGRRRGLVALAAVAGLSAWIAATIAAGIWLPDLRPEPTQTRPMPVFPWTPYASKAVLVPWAIGAVVLLAAWRKSPRGKARLGALALLIGSAVLAGLLAAAQLLPSVEFNGMTGRASQEGAHEIYAFSVEPYRLAEFFWPNVFGVAFGVESTWLYALPPFGSQKIWIPSLYVGGPVIVLAIAGFGFRGGSPGRGMLAGVALLGVLAGLGTYTSPLWYARFSPELADRLGPHDPAMTGPVRLDGELRDGDGSVYWLLAAGLPGFGAFRYPAKFLTFAAVGIAGLAGFGWDRLVAGRRRPVVATAATILALTVAVGVAFAANADRFVSWVASSPMAEQGGTFGPIQPEGARDEASRALGHASVMMAAMLVLAAMAPRRPRLASALVLVALTADLAVANGRFVMTVPQELLDENATPRVLEVIAQAEEEEPADGPYRIHRMPVWSPPGWMLSGDPGRVQELVRWERGTLQPKYGLLSGVEYTHTEGTAELYDIMFFFAPFQRRLRAEAARLLNATPGQEIVVFPRRGFDLWNTRYFVVPLVSGDWNNEFRSYASFLPDTSPIDPDPDALAAMSDEEKRRLYLEEDVQVLRNEAAFPRAWVVHKVRALDPIEGLDRDARAARNIELLHPGPGDLFWDDPSLPVYDLRQIAWVEPDDPTVLNGYVPGGPPSAEERVEVVSHEPTRVVLRATLNRPGVVVLADVYYPGWRLTIDGEPAPIIRTNRMMRGAAVKAGTHELVYTYEPDSFRIGCLGSAAGLALAVGLLGWSALRPRIGGAGPEGG</sequence>
<dbReference type="PANTHER" id="PTHR38454:SF1">
    <property type="entry name" value="INTEGRAL MEMBRANE PROTEIN"/>
    <property type="match status" value="1"/>
</dbReference>
<dbReference type="EMBL" id="RYZH01000012">
    <property type="protein sequence ID" value="RUL88247.1"/>
    <property type="molecule type" value="Genomic_DNA"/>
</dbReference>
<dbReference type="PANTHER" id="PTHR38454">
    <property type="entry name" value="INTEGRAL MEMBRANE PROTEIN-RELATED"/>
    <property type="match status" value="1"/>
</dbReference>
<accession>A0A432MM23</accession>
<gene>
    <name evidence="3" type="ORF">TsocGM_07875</name>
</gene>
<reference evidence="3 4" key="1">
    <citation type="submission" date="2018-12" db="EMBL/GenBank/DDBJ databases">
        <authorList>
            <person name="Toschakov S.V."/>
        </authorList>
    </citation>
    <scope>NUCLEOTIDE SEQUENCE [LARGE SCALE GENOMIC DNA]</scope>
    <source>
        <strain evidence="3 4">GM2012</strain>
    </source>
</reference>
<evidence type="ECO:0000256" key="2">
    <source>
        <dbReference type="SAM" id="SignalP"/>
    </source>
</evidence>
<feature type="transmembrane region" description="Helical" evidence="1">
    <location>
        <begin position="511"/>
        <end position="531"/>
    </location>
</feature>
<feature type="transmembrane region" description="Helical" evidence="1">
    <location>
        <begin position="381"/>
        <end position="401"/>
    </location>
</feature>
<feature type="transmembrane region" description="Helical" evidence="1">
    <location>
        <begin position="65"/>
        <end position="86"/>
    </location>
</feature>
<feature type="transmembrane region" description="Helical" evidence="1">
    <location>
        <begin position="296"/>
        <end position="316"/>
    </location>
</feature>
<feature type="signal peptide" evidence="2">
    <location>
        <begin position="1"/>
        <end position="22"/>
    </location>
</feature>
<evidence type="ECO:0000256" key="1">
    <source>
        <dbReference type="SAM" id="Phobius"/>
    </source>
</evidence>
<feature type="transmembrane region" description="Helical" evidence="1">
    <location>
        <begin position="220"/>
        <end position="244"/>
    </location>
</feature>
<feature type="transmembrane region" description="Helical" evidence="1">
    <location>
        <begin position="592"/>
        <end position="613"/>
    </location>
</feature>
<dbReference type="OrthoDB" id="231679at2"/>
<name>A0A432MM23_9BACT</name>
<keyword evidence="1" id="KW-0472">Membrane</keyword>
<keyword evidence="2" id="KW-0732">Signal</keyword>
<dbReference type="RefSeq" id="WP_126724762.1">
    <property type="nucleotide sequence ID" value="NZ_RYZH01000012.1"/>
</dbReference>
<feature type="transmembrane region" description="Helical" evidence="1">
    <location>
        <begin position="407"/>
        <end position="430"/>
    </location>
</feature>
<dbReference type="Proteomes" id="UP000280296">
    <property type="component" value="Unassembled WGS sequence"/>
</dbReference>
<keyword evidence="4" id="KW-1185">Reference proteome</keyword>
<evidence type="ECO:0000313" key="3">
    <source>
        <dbReference type="EMBL" id="RUL88247.1"/>
    </source>
</evidence>